<dbReference type="Pfam" id="PF05150">
    <property type="entry name" value="Legionella_OMP"/>
    <property type="match status" value="1"/>
</dbReference>
<dbReference type="InterPro" id="IPR007825">
    <property type="entry name" value="Major_OMP_Legionella"/>
</dbReference>
<feature type="signal peptide" evidence="1">
    <location>
        <begin position="1"/>
        <end position="22"/>
    </location>
</feature>
<sequence length="337" mass="36197">MNMLRCIPLFLAGFSVYGNALAASTTPDKDGPVCSSTLCAFNMKGGVYAGITGYYVKPSETGIGMVTDSWLYGNTGNFIAISTPFNPVHKWAGSVKLGYNLPMSANNIEANYLFLDNKTHAFNDFADGSIGFGSILFPDAAFPPTPGFVSDASLTYKVNQIDLKAGRKYSDVSGVFSIKPSLGLRYAELKHILTFTAPGNMISTYNGAGPMLSIDGTYTLGHGFGLVGYFDYGLLVGTINAHSFVSLLGTNFNFSWPKRDRIVNSLSGKLGVDYSHNFASSSNVTLEAGYQINEYINSMDTIRGTVPLAQGVIQRINGYETNSFGFRGPYISLTVAA</sequence>
<keyword evidence="1" id="KW-0732">Signal</keyword>
<evidence type="ECO:0000256" key="1">
    <source>
        <dbReference type="SAM" id="SignalP"/>
    </source>
</evidence>
<gene>
    <name evidence="2" type="ORF">Lmor_1893</name>
    <name evidence="3" type="ORF">NCTC12239_00005</name>
</gene>
<dbReference type="Proteomes" id="UP000254040">
    <property type="component" value="Unassembled WGS sequence"/>
</dbReference>
<proteinExistence type="predicted"/>
<evidence type="ECO:0000313" key="3">
    <source>
        <dbReference type="EMBL" id="STX61102.1"/>
    </source>
</evidence>
<protein>
    <submittedName>
        <fullName evidence="3">Major outer membrane protein</fullName>
    </submittedName>
</protein>
<name>A0A378JUG5_9GAMM</name>
<keyword evidence="4" id="KW-1185">Reference proteome</keyword>
<dbReference type="Proteomes" id="UP000054985">
    <property type="component" value="Unassembled WGS sequence"/>
</dbReference>
<dbReference type="AlphaFoldDB" id="A0A378JUG5"/>
<organism evidence="3 5">
    <name type="scientific">Legionella moravica</name>
    <dbReference type="NCBI Taxonomy" id="39962"/>
    <lineage>
        <taxon>Bacteria</taxon>
        <taxon>Pseudomonadati</taxon>
        <taxon>Pseudomonadota</taxon>
        <taxon>Gammaproteobacteria</taxon>
        <taxon>Legionellales</taxon>
        <taxon>Legionellaceae</taxon>
        <taxon>Legionella</taxon>
    </lineage>
</organism>
<evidence type="ECO:0000313" key="2">
    <source>
        <dbReference type="EMBL" id="KTD34496.1"/>
    </source>
</evidence>
<reference evidence="2 4" key="1">
    <citation type="submission" date="2015-11" db="EMBL/GenBank/DDBJ databases">
        <title>Genomic analysis of 38 Legionella species identifies large and diverse effector repertoires.</title>
        <authorList>
            <person name="Burstein D."/>
            <person name="Amaro F."/>
            <person name="Zusman T."/>
            <person name="Lifshitz Z."/>
            <person name="Cohen O."/>
            <person name="Gilbert J.A."/>
            <person name="Pupko T."/>
            <person name="Shuman H.A."/>
            <person name="Segal G."/>
        </authorList>
    </citation>
    <scope>NUCLEOTIDE SEQUENCE [LARGE SCALE GENOMIC DNA]</scope>
    <source>
        <strain evidence="2 4">ATCC 43877</strain>
    </source>
</reference>
<dbReference type="EMBL" id="UGOG01000001">
    <property type="protein sequence ID" value="STX61102.1"/>
    <property type="molecule type" value="Genomic_DNA"/>
</dbReference>
<feature type="chain" id="PRO_5016788039" evidence="1">
    <location>
        <begin position="23"/>
        <end position="337"/>
    </location>
</feature>
<evidence type="ECO:0000313" key="4">
    <source>
        <dbReference type="Proteomes" id="UP000054985"/>
    </source>
</evidence>
<dbReference type="RefSeq" id="WP_238584748.1">
    <property type="nucleotide sequence ID" value="NZ_CAAAJG010000056.1"/>
</dbReference>
<dbReference type="EMBL" id="LNYN01000020">
    <property type="protein sequence ID" value="KTD34496.1"/>
    <property type="molecule type" value="Genomic_DNA"/>
</dbReference>
<reference evidence="3 5" key="2">
    <citation type="submission" date="2018-06" db="EMBL/GenBank/DDBJ databases">
        <authorList>
            <consortium name="Pathogen Informatics"/>
            <person name="Doyle S."/>
        </authorList>
    </citation>
    <scope>NUCLEOTIDE SEQUENCE [LARGE SCALE GENOMIC DNA]</scope>
    <source>
        <strain evidence="3 5">NCTC12239</strain>
    </source>
</reference>
<evidence type="ECO:0000313" key="5">
    <source>
        <dbReference type="Proteomes" id="UP000254040"/>
    </source>
</evidence>
<accession>A0A378JUG5</accession>